<evidence type="ECO:0000313" key="10">
    <source>
        <dbReference type="Proteomes" id="UP000246278"/>
    </source>
</evidence>
<accession>A0A317T9I2</accession>
<dbReference type="NCBIfam" id="TIGR04085">
    <property type="entry name" value="rSAM_more_4Fe4S"/>
    <property type="match status" value="1"/>
</dbReference>
<dbReference type="InterPro" id="IPR058240">
    <property type="entry name" value="rSAM_sf"/>
</dbReference>
<dbReference type="SFLD" id="SFLDS00029">
    <property type="entry name" value="Radical_SAM"/>
    <property type="match status" value="1"/>
</dbReference>
<evidence type="ECO:0000256" key="5">
    <source>
        <dbReference type="ARBA" id="ARBA00023004"/>
    </source>
</evidence>
<dbReference type="InterPro" id="IPR007197">
    <property type="entry name" value="rSAM"/>
</dbReference>
<evidence type="ECO:0000256" key="2">
    <source>
        <dbReference type="ARBA" id="ARBA00022485"/>
    </source>
</evidence>
<evidence type="ECO:0000256" key="4">
    <source>
        <dbReference type="ARBA" id="ARBA00022723"/>
    </source>
</evidence>
<keyword evidence="4" id="KW-0479">Metal-binding</keyword>
<dbReference type="SFLD" id="SFLDG01386">
    <property type="entry name" value="main_SPASM_domain-containing"/>
    <property type="match status" value="1"/>
</dbReference>
<protein>
    <submittedName>
        <fullName evidence="9">Radical SAM/SPASM domain-containing protein</fullName>
    </submittedName>
</protein>
<keyword evidence="10" id="KW-1185">Reference proteome</keyword>
<comment type="caution">
    <text evidence="9">The sequence shown here is derived from an EMBL/GenBank/DDBJ whole genome shotgun (WGS) entry which is preliminary data.</text>
</comment>
<keyword evidence="2" id="KW-0004">4Fe-4S</keyword>
<evidence type="ECO:0000256" key="1">
    <source>
        <dbReference type="ARBA" id="ARBA00001966"/>
    </source>
</evidence>
<comment type="similarity">
    <text evidence="7">Belongs to the radical SAM superfamily. Anaerobic sulfatase-maturating enzyme family.</text>
</comment>
<dbReference type="SFLD" id="SFLDG01067">
    <property type="entry name" value="SPASM/twitch_domain_containing"/>
    <property type="match status" value="1"/>
</dbReference>
<dbReference type="GO" id="GO:0051539">
    <property type="term" value="F:4 iron, 4 sulfur cluster binding"/>
    <property type="evidence" value="ECO:0007669"/>
    <property type="project" value="UniProtKB-KW"/>
</dbReference>
<dbReference type="Gene3D" id="3.20.20.70">
    <property type="entry name" value="Aldolase class I"/>
    <property type="match status" value="1"/>
</dbReference>
<name>A0A317T9I2_9CHLB</name>
<reference evidence="10" key="1">
    <citation type="submission" date="2017-10" db="EMBL/GenBank/DDBJ databases">
        <authorList>
            <person name="Gaisin V.A."/>
            <person name="Rysina M.S."/>
            <person name="Grouzdev D.S."/>
        </authorList>
    </citation>
    <scope>NUCLEOTIDE SEQUENCE [LARGE SCALE GENOMIC DNA]</scope>
    <source>
        <strain evidence="10">V1</strain>
    </source>
</reference>
<dbReference type="GO" id="GO:0016491">
    <property type="term" value="F:oxidoreductase activity"/>
    <property type="evidence" value="ECO:0007669"/>
    <property type="project" value="InterPro"/>
</dbReference>
<dbReference type="Proteomes" id="UP000246278">
    <property type="component" value="Unassembled WGS sequence"/>
</dbReference>
<dbReference type="PANTHER" id="PTHR43273">
    <property type="entry name" value="ANAEROBIC SULFATASE-MATURATING ENZYME HOMOLOG ASLB-RELATED"/>
    <property type="match status" value="1"/>
</dbReference>
<sequence length="333" mass="36714">MLMVTTACNLSCAYCYEGETHAGKVMHLDTAMKALHMAAASGRAFHVQITGGEPLLAAEQVFTILEQIQRERLSATTALQTNGVLLDRETARELKRYRTGIGISIDGSPHVQEVLRGGSRETYRALTMLEEERIPFRVTAVLADRNVRELRGLLMALYPFSSACGFGLDLLVQKGAAAEKRCHLPRKQVLAAETFRLLETLDLFNRRRERPLEFRERALVLRSWRQGSSRAYCSACSGASLAVTPDGKLYPCTQAVGDPALFLGTVDSPSSAYTALSESTLFSEACTDCPLEGRCPGECPTRLLYNGDAGRELICELYRTIFQYCVQQGDIAV</sequence>
<dbReference type="AlphaFoldDB" id="A0A317T9I2"/>
<evidence type="ECO:0000256" key="6">
    <source>
        <dbReference type="ARBA" id="ARBA00023014"/>
    </source>
</evidence>
<dbReference type="EMBL" id="PDNZ01000001">
    <property type="protein sequence ID" value="PWW83409.1"/>
    <property type="molecule type" value="Genomic_DNA"/>
</dbReference>
<evidence type="ECO:0000256" key="7">
    <source>
        <dbReference type="ARBA" id="ARBA00023601"/>
    </source>
</evidence>
<keyword evidence="3" id="KW-0949">S-adenosyl-L-methionine</keyword>
<dbReference type="InterPro" id="IPR013785">
    <property type="entry name" value="Aldolase_TIM"/>
</dbReference>
<evidence type="ECO:0000259" key="8">
    <source>
        <dbReference type="PROSITE" id="PS51918"/>
    </source>
</evidence>
<feature type="domain" description="Radical SAM core" evidence="8">
    <location>
        <begin position="1"/>
        <end position="210"/>
    </location>
</feature>
<keyword evidence="5" id="KW-0408">Iron</keyword>
<dbReference type="PROSITE" id="PS01305">
    <property type="entry name" value="MOAA_NIFB_PQQE"/>
    <property type="match status" value="1"/>
</dbReference>
<gene>
    <name evidence="9" type="ORF">CR164_01495</name>
</gene>
<evidence type="ECO:0000256" key="3">
    <source>
        <dbReference type="ARBA" id="ARBA00022691"/>
    </source>
</evidence>
<evidence type="ECO:0000313" key="9">
    <source>
        <dbReference type="EMBL" id="PWW83409.1"/>
    </source>
</evidence>
<dbReference type="PANTHER" id="PTHR43273:SF3">
    <property type="entry name" value="ANAEROBIC SULFATASE-MATURATING ENZYME HOMOLOG ASLB-RELATED"/>
    <property type="match status" value="1"/>
</dbReference>
<comment type="cofactor">
    <cofactor evidence="1">
        <name>[4Fe-4S] cluster</name>
        <dbReference type="ChEBI" id="CHEBI:49883"/>
    </cofactor>
</comment>
<dbReference type="OrthoDB" id="595340at2"/>
<dbReference type="PROSITE" id="PS51918">
    <property type="entry name" value="RADICAL_SAM"/>
    <property type="match status" value="1"/>
</dbReference>
<dbReference type="InterPro" id="IPR023885">
    <property type="entry name" value="4Fe4S-binding_SPASM_dom"/>
</dbReference>
<organism evidence="9 10">
    <name type="scientific">Prosthecochloris marina</name>
    <dbReference type="NCBI Taxonomy" id="2017681"/>
    <lineage>
        <taxon>Bacteria</taxon>
        <taxon>Pseudomonadati</taxon>
        <taxon>Chlorobiota</taxon>
        <taxon>Chlorobiia</taxon>
        <taxon>Chlorobiales</taxon>
        <taxon>Chlorobiaceae</taxon>
        <taxon>Prosthecochloris</taxon>
    </lineage>
</organism>
<dbReference type="InterPro" id="IPR023867">
    <property type="entry name" value="Sulphatase_maturase_rSAM"/>
</dbReference>
<dbReference type="SUPFAM" id="SSF102114">
    <property type="entry name" value="Radical SAM enzymes"/>
    <property type="match status" value="1"/>
</dbReference>
<dbReference type="CDD" id="cd01335">
    <property type="entry name" value="Radical_SAM"/>
    <property type="match status" value="1"/>
</dbReference>
<dbReference type="InterPro" id="IPR000385">
    <property type="entry name" value="MoaA_NifB_PqqE_Fe-S-bd_CS"/>
</dbReference>
<dbReference type="GO" id="GO:0046872">
    <property type="term" value="F:metal ion binding"/>
    <property type="evidence" value="ECO:0007669"/>
    <property type="project" value="UniProtKB-KW"/>
</dbReference>
<keyword evidence="6" id="KW-0411">Iron-sulfur</keyword>
<dbReference type="Pfam" id="PF04055">
    <property type="entry name" value="Radical_SAM"/>
    <property type="match status" value="1"/>
</dbReference>
<proteinExistence type="inferred from homology"/>